<dbReference type="EMBL" id="ABIB01000003">
    <property type="protein sequence ID" value="EDP96686.1"/>
    <property type="molecule type" value="Genomic_DNA"/>
</dbReference>
<sequence length="40" mass="4638">MCEKCVDPEIRHSEENDLKPLQKKLNTASLKGKVKKRNTK</sequence>
<reference evidence="2 3" key="1">
    <citation type="journal article" date="2011" name="J. Bacteriol.">
        <title>Genome sequence of the algicidal bacterium Kordia algicida OT-1.</title>
        <authorList>
            <person name="Lee H.S."/>
            <person name="Kang S.G."/>
            <person name="Kwon K.K."/>
            <person name="Lee J.H."/>
            <person name="Kim S.J."/>
        </authorList>
    </citation>
    <scope>NUCLEOTIDE SEQUENCE [LARGE SCALE GENOMIC DNA]</scope>
    <source>
        <strain evidence="2 3">OT-1</strain>
    </source>
</reference>
<accession>A9DQR9</accession>
<keyword evidence="3" id="KW-1185">Reference proteome</keyword>
<dbReference type="AlphaFoldDB" id="A9DQR9"/>
<dbReference type="HOGENOM" id="CLU_3291235_0_0_10"/>
<evidence type="ECO:0000313" key="3">
    <source>
        <dbReference type="Proteomes" id="UP000002945"/>
    </source>
</evidence>
<evidence type="ECO:0000313" key="2">
    <source>
        <dbReference type="EMBL" id="EDP96686.1"/>
    </source>
</evidence>
<protein>
    <submittedName>
        <fullName evidence="2">Uncharacterized protein</fullName>
    </submittedName>
</protein>
<proteinExistence type="predicted"/>
<dbReference type="Proteomes" id="UP000002945">
    <property type="component" value="Unassembled WGS sequence"/>
</dbReference>
<gene>
    <name evidence="2" type="ORF">KAOT1_16023</name>
</gene>
<comment type="caution">
    <text evidence="2">The sequence shown here is derived from an EMBL/GenBank/DDBJ whole genome shotgun (WGS) entry which is preliminary data.</text>
</comment>
<organism evidence="2 3">
    <name type="scientific">Kordia algicida OT-1</name>
    <dbReference type="NCBI Taxonomy" id="391587"/>
    <lineage>
        <taxon>Bacteria</taxon>
        <taxon>Pseudomonadati</taxon>
        <taxon>Bacteroidota</taxon>
        <taxon>Flavobacteriia</taxon>
        <taxon>Flavobacteriales</taxon>
        <taxon>Flavobacteriaceae</taxon>
        <taxon>Kordia</taxon>
    </lineage>
</organism>
<feature type="region of interest" description="Disordered" evidence="1">
    <location>
        <begin position="16"/>
        <end position="40"/>
    </location>
</feature>
<evidence type="ECO:0000256" key="1">
    <source>
        <dbReference type="SAM" id="MobiDB-lite"/>
    </source>
</evidence>
<name>A9DQR9_9FLAO</name>